<evidence type="ECO:0000259" key="8">
    <source>
        <dbReference type="Pfam" id="PF07715"/>
    </source>
</evidence>
<dbReference type="Proteomes" id="UP000095552">
    <property type="component" value="Unassembled WGS sequence"/>
</dbReference>
<evidence type="ECO:0000256" key="4">
    <source>
        <dbReference type="ARBA" id="ARBA00022692"/>
    </source>
</evidence>
<evidence type="ECO:0000256" key="7">
    <source>
        <dbReference type="PROSITE-ProRule" id="PRU01360"/>
    </source>
</evidence>
<dbReference type="AlphaFoldDB" id="A0A1E5T0S0"/>
<dbReference type="GO" id="GO:0009279">
    <property type="term" value="C:cell outer membrane"/>
    <property type="evidence" value="ECO:0007669"/>
    <property type="project" value="UniProtKB-SubCell"/>
</dbReference>
<reference evidence="9 10" key="1">
    <citation type="submission" date="2016-08" db="EMBL/GenBank/DDBJ databases">
        <title>Draft genome of Fabibacter sp. strain SK-8.</title>
        <authorList>
            <person name="Wong S.-K."/>
            <person name="Hamasaki K."/>
            <person name="Yoshizawa S."/>
        </authorList>
    </citation>
    <scope>NUCLEOTIDE SEQUENCE [LARGE SCALE GENOMIC DNA]</scope>
    <source>
        <strain evidence="9 10">SK-8</strain>
    </source>
</reference>
<evidence type="ECO:0000313" key="9">
    <source>
        <dbReference type="EMBL" id="OEK04978.1"/>
    </source>
</evidence>
<keyword evidence="3 7" id="KW-1134">Transmembrane beta strand</keyword>
<dbReference type="PANTHER" id="PTHR30069:SF57">
    <property type="entry name" value="TONB-DEPENDENT RECEPTOR"/>
    <property type="match status" value="1"/>
</dbReference>
<dbReference type="Pfam" id="PF07715">
    <property type="entry name" value="Plug"/>
    <property type="match status" value="1"/>
</dbReference>
<dbReference type="SUPFAM" id="SSF56935">
    <property type="entry name" value="Porins"/>
    <property type="match status" value="1"/>
</dbReference>
<feature type="domain" description="TonB-dependent receptor plug" evidence="8">
    <location>
        <begin position="123"/>
        <end position="228"/>
    </location>
</feature>
<dbReference type="EMBL" id="MDGQ01000005">
    <property type="protein sequence ID" value="OEK04978.1"/>
    <property type="molecule type" value="Genomic_DNA"/>
</dbReference>
<dbReference type="InterPro" id="IPR039426">
    <property type="entry name" value="TonB-dep_rcpt-like"/>
</dbReference>
<dbReference type="InterPro" id="IPR012910">
    <property type="entry name" value="Plug_dom"/>
</dbReference>
<comment type="similarity">
    <text evidence="7">Belongs to the TonB-dependent receptor family.</text>
</comment>
<sequence>MQPKYLLALAGLFLFNLSYGFQSKAKLTGFVTDAKTGESIPGATVRLVDTSLGNITNDAGFYTIENITPATYSVQVSFVGYETVIKYGVVIRSGGIPDVNFQLKEAISELDEVVVIANPFEKIEETPLSIQKLSREEIATYPGGNNDIAKVVQSLPGVGGSVGGFRNDVIIRGGAPNENVYYLDGIEIPNINHFATQGSAGGPVGLLNVSFFEGVTLSTSAFGAQYDNVLSGVLQFDQRRGNARDFKTNIRVGSSETALTFEGPLFKKENEDSNTSFIVSVRRSYLQLLFELIGLPILPDYWDYQYKLTHKLDDYNELLITGVGSIDDFRVNELDEFDEEQQATQDQVPIIKQQTNTIGISWKNRFKDGTGFMTTTLSNNRLENDFRQFTDNINQTGLFLQNVSVESETKLRYNYTKFLDQWTISGGLSLQNVNYENETIDLVNNFQYDGDINFFRYGFFGQANKRLWDDRLSLSLGVRFDANTFTNDGDNLLETFSPRISAAYTFDAQRKWSVNASLGRYFKIPPYTILGFTNNAGAFANQNAEYIRSDHAVLGLEYLVTPSARFTLEGFYKKYDNYPVSITDSVSLANLGGDFSVLGNEPIASVGLGRTLGVEFLYQKKFTKNYYLIAAYTFYKSEFTAFDPDVYLPSSWDSRHLLSLTGGYQFGNNWEISGRMRYLGRTPFAPVDREATLANYPAIIRDFSQIGAERLDTFNQIDLRIDKKWNYANWTLNVFLEIQNVLGSDIPEEPEFGLARDADGMVLSPRGLVQIMGIDNSSVLPSIGIVIDF</sequence>
<dbReference type="Gene3D" id="2.170.130.10">
    <property type="entry name" value="TonB-dependent receptor, plug domain"/>
    <property type="match status" value="1"/>
</dbReference>
<dbReference type="InterPro" id="IPR008969">
    <property type="entry name" value="CarboxyPept-like_regulatory"/>
</dbReference>
<gene>
    <name evidence="9" type="ORF">BFP71_16255</name>
</gene>
<dbReference type="InterPro" id="IPR037066">
    <property type="entry name" value="Plug_dom_sf"/>
</dbReference>
<proteinExistence type="inferred from homology"/>
<dbReference type="GO" id="GO:0044718">
    <property type="term" value="P:siderophore transmembrane transport"/>
    <property type="evidence" value="ECO:0007669"/>
    <property type="project" value="TreeGrafter"/>
</dbReference>
<dbReference type="GO" id="GO:0015344">
    <property type="term" value="F:siderophore uptake transmembrane transporter activity"/>
    <property type="evidence" value="ECO:0007669"/>
    <property type="project" value="TreeGrafter"/>
</dbReference>
<keyword evidence="9" id="KW-0675">Receptor</keyword>
<evidence type="ECO:0000313" key="10">
    <source>
        <dbReference type="Proteomes" id="UP000095552"/>
    </source>
</evidence>
<evidence type="ECO:0000256" key="3">
    <source>
        <dbReference type="ARBA" id="ARBA00022452"/>
    </source>
</evidence>
<keyword evidence="5 7" id="KW-0472">Membrane</keyword>
<accession>A0A1E5T0S0</accession>
<organism evidence="9 10">
    <name type="scientific">Roseivirga misakiensis</name>
    <dbReference type="NCBI Taxonomy" id="1563681"/>
    <lineage>
        <taxon>Bacteria</taxon>
        <taxon>Pseudomonadati</taxon>
        <taxon>Bacteroidota</taxon>
        <taxon>Cytophagia</taxon>
        <taxon>Cytophagales</taxon>
        <taxon>Roseivirgaceae</taxon>
        <taxon>Roseivirga</taxon>
    </lineage>
</organism>
<keyword evidence="4 7" id="KW-0812">Transmembrane</keyword>
<dbReference type="PROSITE" id="PS52016">
    <property type="entry name" value="TONB_DEPENDENT_REC_3"/>
    <property type="match status" value="1"/>
</dbReference>
<name>A0A1E5T0S0_9BACT</name>
<dbReference type="RefSeq" id="WP_069836482.1">
    <property type="nucleotide sequence ID" value="NZ_MDGQ01000005.1"/>
</dbReference>
<keyword evidence="6 7" id="KW-0998">Cell outer membrane</keyword>
<evidence type="ECO:0000256" key="2">
    <source>
        <dbReference type="ARBA" id="ARBA00022448"/>
    </source>
</evidence>
<protein>
    <submittedName>
        <fullName evidence="9">TonB-dependent receptor</fullName>
    </submittedName>
</protein>
<dbReference type="OrthoDB" id="9804995at2"/>
<dbReference type="InterPro" id="IPR036942">
    <property type="entry name" value="Beta-barrel_TonB_sf"/>
</dbReference>
<keyword evidence="10" id="KW-1185">Reference proteome</keyword>
<dbReference type="Pfam" id="PF13715">
    <property type="entry name" value="CarbopepD_reg_2"/>
    <property type="match status" value="1"/>
</dbReference>
<keyword evidence="2 7" id="KW-0813">Transport</keyword>
<dbReference type="Gene3D" id="2.60.40.1120">
    <property type="entry name" value="Carboxypeptidase-like, regulatory domain"/>
    <property type="match status" value="1"/>
</dbReference>
<evidence type="ECO:0000256" key="5">
    <source>
        <dbReference type="ARBA" id="ARBA00023136"/>
    </source>
</evidence>
<evidence type="ECO:0000256" key="1">
    <source>
        <dbReference type="ARBA" id="ARBA00004571"/>
    </source>
</evidence>
<dbReference type="PANTHER" id="PTHR30069">
    <property type="entry name" value="TONB-DEPENDENT OUTER MEMBRANE RECEPTOR"/>
    <property type="match status" value="1"/>
</dbReference>
<comment type="caution">
    <text evidence="9">The sequence shown here is derived from an EMBL/GenBank/DDBJ whole genome shotgun (WGS) entry which is preliminary data.</text>
</comment>
<dbReference type="Gene3D" id="2.40.170.20">
    <property type="entry name" value="TonB-dependent receptor, beta-barrel domain"/>
    <property type="match status" value="1"/>
</dbReference>
<comment type="subcellular location">
    <subcellularLocation>
        <location evidence="1 7">Cell outer membrane</location>
        <topology evidence="1 7">Multi-pass membrane protein</topology>
    </subcellularLocation>
</comment>
<dbReference type="SUPFAM" id="SSF49464">
    <property type="entry name" value="Carboxypeptidase regulatory domain-like"/>
    <property type="match status" value="1"/>
</dbReference>
<dbReference type="STRING" id="1563681.BFP71_16255"/>
<evidence type="ECO:0000256" key="6">
    <source>
        <dbReference type="ARBA" id="ARBA00023237"/>
    </source>
</evidence>